<gene>
    <name evidence="3" type="ORF">PMAYCL1PPCAC_29020</name>
</gene>
<keyword evidence="4" id="KW-1185">Reference proteome</keyword>
<comment type="caution">
    <text evidence="3">The sequence shown here is derived from an EMBL/GenBank/DDBJ whole genome shotgun (WGS) entry which is preliminary data.</text>
</comment>
<evidence type="ECO:0000259" key="2">
    <source>
        <dbReference type="Pfam" id="PF00149"/>
    </source>
</evidence>
<dbReference type="GO" id="GO:0016787">
    <property type="term" value="F:hydrolase activity"/>
    <property type="evidence" value="ECO:0007669"/>
    <property type="project" value="InterPro"/>
</dbReference>
<sequence>SVMAERKIVDPHSVEGLWDREMREGRVQIEITPDENGGVNSPPSSPFLTVVMISDTHCELDKMIEQSKSKRASKAIEIFSNQPIVDLIPYGDVLIHAGDITTYGDEENLIKFNKELGRLPHPHKIVIAGNHELGFDAEEDLSQRKDKYEGKGIAEGWKLLTNCTFLNDSATVIDGVTFYGSSWHPLEGYPFYRTREQLKEKWEGIPEGVDVLITHSPPIGYLDLYPPVERWGCRYLLEKVELLRPLVHVFGHVHYCHGVVRNEHTFFVNAASQKASKDGFNRPFIAYIPKK</sequence>
<dbReference type="InterPro" id="IPR029052">
    <property type="entry name" value="Metallo-depent_PP-like"/>
</dbReference>
<protein>
    <recommendedName>
        <fullName evidence="2">Calcineurin-like phosphoesterase domain-containing protein</fullName>
    </recommendedName>
</protein>
<dbReference type="PANTHER" id="PTHR12905">
    <property type="entry name" value="METALLOPHOSPHOESTERASE"/>
    <property type="match status" value="1"/>
</dbReference>
<organism evidence="3 4">
    <name type="scientific">Pristionchus mayeri</name>
    <dbReference type="NCBI Taxonomy" id="1317129"/>
    <lineage>
        <taxon>Eukaryota</taxon>
        <taxon>Metazoa</taxon>
        <taxon>Ecdysozoa</taxon>
        <taxon>Nematoda</taxon>
        <taxon>Chromadorea</taxon>
        <taxon>Rhabditida</taxon>
        <taxon>Rhabditina</taxon>
        <taxon>Diplogasteromorpha</taxon>
        <taxon>Diplogasteroidea</taxon>
        <taxon>Neodiplogasteridae</taxon>
        <taxon>Pristionchus</taxon>
    </lineage>
</organism>
<dbReference type="CDD" id="cd07379">
    <property type="entry name" value="MPP_239FB"/>
    <property type="match status" value="1"/>
</dbReference>
<evidence type="ECO:0000313" key="4">
    <source>
        <dbReference type="Proteomes" id="UP001328107"/>
    </source>
</evidence>
<comment type="similarity">
    <text evidence="1">Belongs to the UPF0046 family.</text>
</comment>
<dbReference type="Pfam" id="PF00149">
    <property type="entry name" value="Metallophos"/>
    <property type="match status" value="1"/>
</dbReference>
<dbReference type="AlphaFoldDB" id="A0AAN5DAY1"/>
<dbReference type="PANTHER" id="PTHR12905:SF19">
    <property type="entry name" value="UPF0046 PROTEIN K07C11.7"/>
    <property type="match status" value="1"/>
</dbReference>
<dbReference type="Gene3D" id="3.60.21.10">
    <property type="match status" value="1"/>
</dbReference>
<evidence type="ECO:0000313" key="3">
    <source>
        <dbReference type="EMBL" id="GMR58825.1"/>
    </source>
</evidence>
<feature type="domain" description="Calcineurin-like phosphoesterase" evidence="2">
    <location>
        <begin position="49"/>
        <end position="255"/>
    </location>
</feature>
<feature type="non-terminal residue" evidence="3">
    <location>
        <position position="1"/>
    </location>
</feature>
<feature type="non-terminal residue" evidence="3">
    <location>
        <position position="291"/>
    </location>
</feature>
<dbReference type="InterPro" id="IPR051693">
    <property type="entry name" value="UPF0046_metallophosphoest"/>
</dbReference>
<accession>A0AAN5DAY1</accession>
<dbReference type="InterPro" id="IPR004843">
    <property type="entry name" value="Calcineurin-like_PHP"/>
</dbReference>
<proteinExistence type="inferred from homology"/>
<dbReference type="Proteomes" id="UP001328107">
    <property type="component" value="Unassembled WGS sequence"/>
</dbReference>
<reference evidence="4" key="1">
    <citation type="submission" date="2022-10" db="EMBL/GenBank/DDBJ databases">
        <title>Genome assembly of Pristionchus species.</title>
        <authorList>
            <person name="Yoshida K."/>
            <person name="Sommer R.J."/>
        </authorList>
    </citation>
    <scope>NUCLEOTIDE SEQUENCE [LARGE SCALE GENOMIC DNA]</scope>
    <source>
        <strain evidence="4">RS5460</strain>
    </source>
</reference>
<name>A0AAN5DAY1_9BILA</name>
<dbReference type="EMBL" id="BTRK01000006">
    <property type="protein sequence ID" value="GMR58825.1"/>
    <property type="molecule type" value="Genomic_DNA"/>
</dbReference>
<evidence type="ECO:0000256" key="1">
    <source>
        <dbReference type="ARBA" id="ARBA00007993"/>
    </source>
</evidence>
<dbReference type="SUPFAM" id="SSF56300">
    <property type="entry name" value="Metallo-dependent phosphatases"/>
    <property type="match status" value="1"/>
</dbReference>